<keyword evidence="3" id="KW-1185">Reference proteome</keyword>
<organism evidence="2 3">
    <name type="scientific">Streptomyces siamensis</name>
    <dbReference type="NCBI Taxonomy" id="1274986"/>
    <lineage>
        <taxon>Bacteria</taxon>
        <taxon>Bacillati</taxon>
        <taxon>Actinomycetota</taxon>
        <taxon>Actinomycetes</taxon>
        <taxon>Kitasatosporales</taxon>
        <taxon>Streptomycetaceae</taxon>
        <taxon>Streptomyces</taxon>
    </lineage>
</organism>
<sequence>MRTKGAAPGAAPSRTRYGADLGVAMQNIRSTTAGHILVAWIIALCALGAAGSLVSAVSTSTGSAGTVVVGPDEEDWH</sequence>
<evidence type="ECO:0000313" key="3">
    <source>
        <dbReference type="Proteomes" id="UP001501759"/>
    </source>
</evidence>
<accession>A0ABP9ITR9</accession>
<protein>
    <submittedName>
        <fullName evidence="2">Uncharacterized protein</fullName>
    </submittedName>
</protein>
<proteinExistence type="predicted"/>
<dbReference type="Proteomes" id="UP001501759">
    <property type="component" value="Unassembled WGS sequence"/>
</dbReference>
<keyword evidence="1" id="KW-0812">Transmembrane</keyword>
<name>A0ABP9ITR9_9ACTN</name>
<dbReference type="EMBL" id="BAABKB010000007">
    <property type="protein sequence ID" value="GAA5008862.1"/>
    <property type="molecule type" value="Genomic_DNA"/>
</dbReference>
<gene>
    <name evidence="2" type="ORF">GCM10023335_27730</name>
</gene>
<keyword evidence="1" id="KW-0472">Membrane</keyword>
<comment type="caution">
    <text evidence="2">The sequence shown here is derived from an EMBL/GenBank/DDBJ whole genome shotgun (WGS) entry which is preliminary data.</text>
</comment>
<evidence type="ECO:0000313" key="2">
    <source>
        <dbReference type="EMBL" id="GAA5008862.1"/>
    </source>
</evidence>
<keyword evidence="1" id="KW-1133">Transmembrane helix</keyword>
<reference evidence="3" key="1">
    <citation type="journal article" date="2019" name="Int. J. Syst. Evol. Microbiol.">
        <title>The Global Catalogue of Microorganisms (GCM) 10K type strain sequencing project: providing services to taxonomists for standard genome sequencing and annotation.</title>
        <authorList>
            <consortium name="The Broad Institute Genomics Platform"/>
            <consortium name="The Broad Institute Genome Sequencing Center for Infectious Disease"/>
            <person name="Wu L."/>
            <person name="Ma J."/>
        </authorList>
    </citation>
    <scope>NUCLEOTIDE SEQUENCE [LARGE SCALE GENOMIC DNA]</scope>
    <source>
        <strain evidence="3">JCM 18409</strain>
    </source>
</reference>
<feature type="transmembrane region" description="Helical" evidence="1">
    <location>
        <begin position="36"/>
        <end position="57"/>
    </location>
</feature>
<evidence type="ECO:0000256" key="1">
    <source>
        <dbReference type="SAM" id="Phobius"/>
    </source>
</evidence>